<evidence type="ECO:0000256" key="5">
    <source>
        <dbReference type="ARBA" id="ARBA00023136"/>
    </source>
</evidence>
<dbReference type="Pfam" id="PF05504">
    <property type="entry name" value="Spore_GerAC"/>
    <property type="match status" value="1"/>
</dbReference>
<comment type="caution">
    <text evidence="10">The sequence shown here is derived from an EMBL/GenBank/DDBJ whole genome shotgun (WGS) entry which is preliminary data.</text>
</comment>
<evidence type="ECO:0000256" key="3">
    <source>
        <dbReference type="ARBA" id="ARBA00022544"/>
    </source>
</evidence>
<dbReference type="PANTHER" id="PTHR35789:SF1">
    <property type="entry name" value="SPORE GERMINATION PROTEIN B3"/>
    <property type="match status" value="1"/>
</dbReference>
<keyword evidence="3" id="KW-0309">Germination</keyword>
<keyword evidence="7" id="KW-0449">Lipoprotein</keyword>
<dbReference type="Gene3D" id="3.30.300.210">
    <property type="entry name" value="Nutrient germinant receptor protein C, domain 3"/>
    <property type="match status" value="1"/>
</dbReference>
<dbReference type="NCBIfam" id="TIGR02887">
    <property type="entry name" value="spore_ger_x_C"/>
    <property type="match status" value="1"/>
</dbReference>
<dbReference type="InterPro" id="IPR057336">
    <property type="entry name" value="GerAC_N"/>
</dbReference>
<evidence type="ECO:0000256" key="4">
    <source>
        <dbReference type="ARBA" id="ARBA00022729"/>
    </source>
</evidence>
<evidence type="ECO:0000313" key="10">
    <source>
        <dbReference type="EMBL" id="RKN84472.1"/>
    </source>
</evidence>
<dbReference type="Proteomes" id="UP000282311">
    <property type="component" value="Unassembled WGS sequence"/>
</dbReference>
<feature type="domain" description="Spore germination GerAC-like C-terminal" evidence="8">
    <location>
        <begin position="246"/>
        <end position="404"/>
    </location>
</feature>
<organism evidence="10 11">
    <name type="scientific">Paenibacillus ginsengarvi</name>
    <dbReference type="NCBI Taxonomy" id="400777"/>
    <lineage>
        <taxon>Bacteria</taxon>
        <taxon>Bacillati</taxon>
        <taxon>Bacillota</taxon>
        <taxon>Bacilli</taxon>
        <taxon>Bacillales</taxon>
        <taxon>Paenibacillaceae</taxon>
        <taxon>Paenibacillus</taxon>
    </lineage>
</organism>
<evidence type="ECO:0000259" key="9">
    <source>
        <dbReference type="Pfam" id="PF25198"/>
    </source>
</evidence>
<evidence type="ECO:0000259" key="8">
    <source>
        <dbReference type="Pfam" id="PF05504"/>
    </source>
</evidence>
<comment type="similarity">
    <text evidence="2">Belongs to the GerABKC lipoprotein family.</text>
</comment>
<keyword evidence="4" id="KW-0732">Signal</keyword>
<evidence type="ECO:0000313" key="11">
    <source>
        <dbReference type="Proteomes" id="UP000282311"/>
    </source>
</evidence>
<comment type="subcellular location">
    <subcellularLocation>
        <location evidence="1">Membrane</location>
        <topology evidence="1">Lipid-anchor</topology>
    </subcellularLocation>
</comment>
<protein>
    <submittedName>
        <fullName evidence="10">Ger(X)C family spore germination protein</fullName>
    </submittedName>
</protein>
<evidence type="ECO:0000256" key="6">
    <source>
        <dbReference type="ARBA" id="ARBA00023139"/>
    </source>
</evidence>
<dbReference type="InterPro" id="IPR038501">
    <property type="entry name" value="Spore_GerAC_C_sf"/>
</dbReference>
<dbReference type="GO" id="GO:0009847">
    <property type="term" value="P:spore germination"/>
    <property type="evidence" value="ECO:0007669"/>
    <property type="project" value="InterPro"/>
</dbReference>
<accession>A0A3B0CGK9</accession>
<dbReference type="InterPro" id="IPR046953">
    <property type="entry name" value="Spore_GerAC-like_C"/>
</dbReference>
<evidence type="ECO:0000256" key="2">
    <source>
        <dbReference type="ARBA" id="ARBA00007886"/>
    </source>
</evidence>
<dbReference type="Pfam" id="PF25198">
    <property type="entry name" value="Spore_GerAC_N"/>
    <property type="match status" value="1"/>
</dbReference>
<dbReference type="InterPro" id="IPR008844">
    <property type="entry name" value="Spore_GerAC-like"/>
</dbReference>
<keyword evidence="6" id="KW-0564">Palmitate</keyword>
<reference evidence="10 11" key="1">
    <citation type="journal article" date="2007" name="Int. J. Syst. Evol. Microbiol.">
        <title>Paenibacillus ginsengarvi sp. nov., isolated from soil from ginseng cultivation.</title>
        <authorList>
            <person name="Yoon M.H."/>
            <person name="Ten L.N."/>
            <person name="Im W.T."/>
        </authorList>
    </citation>
    <scope>NUCLEOTIDE SEQUENCE [LARGE SCALE GENOMIC DNA]</scope>
    <source>
        <strain evidence="10 11">KCTC 13059</strain>
    </source>
</reference>
<gene>
    <name evidence="10" type="ORF">D7M11_13410</name>
</gene>
<dbReference type="EMBL" id="RBAH01000008">
    <property type="protein sequence ID" value="RKN84472.1"/>
    <property type="molecule type" value="Genomic_DNA"/>
</dbReference>
<evidence type="ECO:0000256" key="1">
    <source>
        <dbReference type="ARBA" id="ARBA00004635"/>
    </source>
</evidence>
<evidence type="ECO:0000256" key="7">
    <source>
        <dbReference type="ARBA" id="ARBA00023288"/>
    </source>
</evidence>
<dbReference type="GO" id="GO:0016020">
    <property type="term" value="C:membrane"/>
    <property type="evidence" value="ECO:0007669"/>
    <property type="project" value="UniProtKB-SubCell"/>
</dbReference>
<name>A0A3B0CGK9_9BACL</name>
<keyword evidence="5" id="KW-0472">Membrane</keyword>
<dbReference type="AlphaFoldDB" id="A0A3B0CGK9"/>
<feature type="domain" description="Spore germination protein N-terminal" evidence="9">
    <location>
        <begin position="52"/>
        <end position="226"/>
    </location>
</feature>
<dbReference type="PANTHER" id="PTHR35789">
    <property type="entry name" value="SPORE GERMINATION PROTEIN B3"/>
    <property type="match status" value="1"/>
</dbReference>
<keyword evidence="11" id="KW-1185">Reference proteome</keyword>
<proteinExistence type="inferred from homology"/>
<sequence length="418" mass="47399">MAGRLFVQPVPKIPFLDLDDQKTEKVREAMRKRINVILALALLMLGAGCSTDMKNIEKLNYANAIGVDFKDGNYHCYIQSIDFQSVAKTSDGQKGPGKIWIGEGIGSNLEDALFQTYESAQERIIWGHVTAIVISENAIKEGIIGIYDSFSRYYEFRLTPWIFATRESVKDIFSATGFFERSPLNSILHEPKSIHSQSSYVTPIRLHTLIRQTNEPGFTSCIPSLAINKKMWTEKKKQEPKLRIDGAVFLKNESFKSYIPLEKLSGLRWVRPGTIRAGISVPDPKHPSVQIAIENPKRRLQYSGNGDGPRFDLRVKGTGYTVSRIKNDLVSLSLLTSMTESAIEKEIRDLYKLGIEKKTDVLNMEYDLFRYQHKKWKELTGGENVLLTDEALQDVTVDINIEHTSTEKNERVRGAARH</sequence>